<feature type="signal peptide" evidence="2">
    <location>
        <begin position="1"/>
        <end position="20"/>
    </location>
</feature>
<evidence type="ECO:0000256" key="1">
    <source>
        <dbReference type="SAM" id="MobiDB-lite"/>
    </source>
</evidence>
<keyword evidence="5" id="KW-1185">Reference proteome</keyword>
<feature type="region of interest" description="Disordered" evidence="1">
    <location>
        <begin position="185"/>
        <end position="206"/>
    </location>
</feature>
<keyword evidence="2" id="KW-0732">Signal</keyword>
<evidence type="ECO:0000313" key="4">
    <source>
        <dbReference type="EMBL" id="SNT34913.1"/>
    </source>
</evidence>
<proteinExistence type="predicted"/>
<accession>A0A239LYN7</accession>
<dbReference type="AlphaFoldDB" id="A0A239LYN7"/>
<organism evidence="4 5">
    <name type="scientific">Ekhidna lutea</name>
    <dbReference type="NCBI Taxonomy" id="447679"/>
    <lineage>
        <taxon>Bacteria</taxon>
        <taxon>Pseudomonadati</taxon>
        <taxon>Bacteroidota</taxon>
        <taxon>Cytophagia</taxon>
        <taxon>Cytophagales</taxon>
        <taxon>Reichenbachiellaceae</taxon>
        <taxon>Ekhidna</taxon>
    </lineage>
</organism>
<evidence type="ECO:0000256" key="2">
    <source>
        <dbReference type="SAM" id="SignalP"/>
    </source>
</evidence>
<dbReference type="RefSeq" id="WP_089358125.1">
    <property type="nucleotide sequence ID" value="NZ_FZPD01000006.1"/>
</dbReference>
<protein>
    <submittedName>
        <fullName evidence="4">Putative auto-transporter adhesin, head GIN domain</fullName>
    </submittedName>
</protein>
<dbReference type="OrthoDB" id="942536at2"/>
<dbReference type="InterPro" id="IPR021255">
    <property type="entry name" value="DUF2807"/>
</dbReference>
<feature type="domain" description="Putative auto-transporter adhesin head GIN" evidence="3">
    <location>
        <begin position="31"/>
        <end position="232"/>
    </location>
</feature>
<feature type="compositionally biased region" description="Polar residues" evidence="1">
    <location>
        <begin position="236"/>
        <end position="248"/>
    </location>
</feature>
<dbReference type="EMBL" id="FZPD01000006">
    <property type="protein sequence ID" value="SNT34913.1"/>
    <property type="molecule type" value="Genomic_DNA"/>
</dbReference>
<dbReference type="Gene3D" id="2.160.20.120">
    <property type="match status" value="1"/>
</dbReference>
<feature type="region of interest" description="Disordered" evidence="1">
    <location>
        <begin position="221"/>
        <end position="248"/>
    </location>
</feature>
<feature type="chain" id="PRO_5012647428" evidence="2">
    <location>
        <begin position="21"/>
        <end position="248"/>
    </location>
</feature>
<evidence type="ECO:0000313" key="5">
    <source>
        <dbReference type="Proteomes" id="UP000198393"/>
    </source>
</evidence>
<gene>
    <name evidence="4" type="ORF">SAMN05421640_3452</name>
</gene>
<name>A0A239LYN7_EKHLU</name>
<reference evidence="4 5" key="1">
    <citation type="submission" date="2017-06" db="EMBL/GenBank/DDBJ databases">
        <authorList>
            <person name="Kim H.J."/>
            <person name="Triplett B.A."/>
        </authorList>
    </citation>
    <scope>NUCLEOTIDE SEQUENCE [LARGE SCALE GENOMIC DNA]</scope>
    <source>
        <strain evidence="4 5">DSM 19307</strain>
    </source>
</reference>
<dbReference type="Proteomes" id="UP000198393">
    <property type="component" value="Unassembled WGS sequence"/>
</dbReference>
<sequence>MKKSLLITMLGVLVAGMTFAQSEETRSLSSFTEISAHEGIDVYIKQGNKEEARVVSDNIDLEDVLTEVSGDRLKIHLEGNNHRNVDVKVYVTYKSLNAISASSAASLESEGSIDAGGNDFDVDVSSAGDIRAEIENADEVTIDASSAGDAELRIEANEIEADVSSAGDIEVEGIVKKQDVEVSSSGNYDGYELDSDEAEVSASSGGSIKVNVSTKLDARASSGGTIRYKGSPTYLDANSSSGGSVRKS</sequence>
<dbReference type="Pfam" id="PF10988">
    <property type="entry name" value="DUF2807"/>
    <property type="match status" value="1"/>
</dbReference>
<evidence type="ECO:0000259" key="3">
    <source>
        <dbReference type="Pfam" id="PF10988"/>
    </source>
</evidence>